<proteinExistence type="predicted"/>
<dbReference type="PANTHER" id="PTHR44147:SF2">
    <property type="entry name" value="DEHYDROGENASE_REDUCTASE SDR FAMILY MEMBER 1"/>
    <property type="match status" value="1"/>
</dbReference>
<evidence type="ECO:0000313" key="2">
    <source>
        <dbReference type="Proteomes" id="UP000642070"/>
    </source>
</evidence>
<organism evidence="1 2">
    <name type="scientific">Dactylosporangium sucinum</name>
    <dbReference type="NCBI Taxonomy" id="1424081"/>
    <lineage>
        <taxon>Bacteria</taxon>
        <taxon>Bacillati</taxon>
        <taxon>Actinomycetota</taxon>
        <taxon>Actinomycetes</taxon>
        <taxon>Micromonosporales</taxon>
        <taxon>Micromonosporaceae</taxon>
        <taxon>Dactylosporangium</taxon>
    </lineage>
</organism>
<dbReference type="Gene3D" id="3.40.50.720">
    <property type="entry name" value="NAD(P)-binding Rossmann-like Domain"/>
    <property type="match status" value="1"/>
</dbReference>
<dbReference type="Proteomes" id="UP000642070">
    <property type="component" value="Unassembled WGS sequence"/>
</dbReference>
<comment type="caution">
    <text evidence="1">The sequence shown here is derived from an EMBL/GenBank/DDBJ whole genome shotgun (WGS) entry which is preliminary data.</text>
</comment>
<gene>
    <name evidence="1" type="ORF">GCM10007977_034810</name>
</gene>
<name>A0A917TPA4_9ACTN</name>
<dbReference type="Pfam" id="PF00106">
    <property type="entry name" value="adh_short"/>
    <property type="match status" value="1"/>
</dbReference>
<keyword evidence="2" id="KW-1185">Reference proteome</keyword>
<dbReference type="InterPro" id="IPR036291">
    <property type="entry name" value="NAD(P)-bd_dom_sf"/>
</dbReference>
<protein>
    <submittedName>
        <fullName evidence="1">Oxidoreductase</fullName>
    </submittedName>
</protein>
<reference evidence="1" key="1">
    <citation type="journal article" date="2014" name="Int. J. Syst. Evol. Microbiol.">
        <title>Complete genome sequence of Corynebacterium casei LMG S-19264T (=DSM 44701T), isolated from a smear-ripened cheese.</title>
        <authorList>
            <consortium name="US DOE Joint Genome Institute (JGI-PGF)"/>
            <person name="Walter F."/>
            <person name="Albersmeier A."/>
            <person name="Kalinowski J."/>
            <person name="Ruckert C."/>
        </authorList>
    </citation>
    <scope>NUCLEOTIDE SEQUENCE</scope>
    <source>
        <strain evidence="1">JCM 19831</strain>
    </source>
</reference>
<dbReference type="PANTHER" id="PTHR44147">
    <property type="entry name" value="DEHYDROGENASE/REDUCTASE SDR FAMILY MEMBER 1"/>
    <property type="match status" value="1"/>
</dbReference>
<dbReference type="PRINTS" id="PR00081">
    <property type="entry name" value="GDHRDH"/>
</dbReference>
<accession>A0A917TPA4</accession>
<dbReference type="AlphaFoldDB" id="A0A917TPA4"/>
<dbReference type="InterPro" id="IPR002347">
    <property type="entry name" value="SDR_fam"/>
</dbReference>
<evidence type="ECO:0000313" key="1">
    <source>
        <dbReference type="EMBL" id="GGM30565.1"/>
    </source>
</evidence>
<reference evidence="1" key="2">
    <citation type="submission" date="2020-09" db="EMBL/GenBank/DDBJ databases">
        <authorList>
            <person name="Sun Q."/>
            <person name="Ohkuma M."/>
        </authorList>
    </citation>
    <scope>NUCLEOTIDE SEQUENCE</scope>
    <source>
        <strain evidence="1">JCM 19831</strain>
    </source>
</reference>
<sequence>MIDGDVWLSWQPELAIDHGTVRGPGRSVLGMTGRRVALVTGGSRGVGRGIATALGHAGWEVWITGRSSDAGGTSGHLPGTVEDVARAVDRVGGAGRAVVCDHWDDAQVDELVRRIGREAGRLDLLVNNVWGGYERLNAGGWEEWNLPFWEQPLELWDAMFGAGVRAHYVTTAKCVPLLLHRPGGLVVTVSMEVGAVHDLRQPVAYSVAKTADDRLALAVAEALKRHGVASVSLYPGLVRTEGVMQFAEYLDMENSQSPEGVGRAVVAVAADADVLAMSGRGWHVADLGARYGIDVS</sequence>
<dbReference type="SUPFAM" id="SSF51735">
    <property type="entry name" value="NAD(P)-binding Rossmann-fold domains"/>
    <property type="match status" value="1"/>
</dbReference>
<dbReference type="EMBL" id="BMPI01000015">
    <property type="protein sequence ID" value="GGM30565.1"/>
    <property type="molecule type" value="Genomic_DNA"/>
</dbReference>